<dbReference type="Proteomes" id="UP000034107">
    <property type="component" value="Unassembled WGS sequence"/>
</dbReference>
<comment type="caution">
    <text evidence="1">The sequence shown here is derived from an EMBL/GenBank/DDBJ whole genome shotgun (WGS) entry which is preliminary data.</text>
</comment>
<protein>
    <submittedName>
        <fullName evidence="1">Uncharacterized protein</fullName>
    </submittedName>
</protein>
<gene>
    <name evidence="1" type="ORF">UX31_C0029G0002</name>
</gene>
<dbReference type="EMBL" id="LCLS01000029">
    <property type="protein sequence ID" value="KKU20748.1"/>
    <property type="molecule type" value="Genomic_DNA"/>
</dbReference>
<evidence type="ECO:0000313" key="2">
    <source>
        <dbReference type="Proteomes" id="UP000034107"/>
    </source>
</evidence>
<accession>A0A0G1QSL7</accession>
<name>A0A0G1QSL7_9BACT</name>
<dbReference type="AlphaFoldDB" id="A0A0G1QSL7"/>
<sequence length="310" mass="33718">MKNWYIPLLLVIAVGAFVVGASYNFNFSVSRKPFLSRLFSPKPVTTPAAAVVDQNQVLPEGGITLPIVWKDLGIQLIKLGVIDRAKFTELYAQRGGLGEDAKLLDSADNTSVLITPQNSNLILNLLWAFGLANKNPILETGPMVTYDNKQAGSPAEALAKAGNFASTGGWTLAKGSAMAHYSKYRLVPLTLEQDELVAKVAKNIYRPCCDNSTYFPDCNHGMAMLGLLELLAANYVSESDMYKIALQVNAYWFPDTYVNIAKYMAKKGISWDKVDPKTVLGQTYSSSSGYRKILSEIEPAQLKGGSGCGV</sequence>
<proteinExistence type="predicted"/>
<reference evidence="1 2" key="1">
    <citation type="journal article" date="2015" name="Nature">
        <title>rRNA introns, odd ribosomes, and small enigmatic genomes across a large radiation of phyla.</title>
        <authorList>
            <person name="Brown C.T."/>
            <person name="Hug L.A."/>
            <person name="Thomas B.C."/>
            <person name="Sharon I."/>
            <person name="Castelle C.J."/>
            <person name="Singh A."/>
            <person name="Wilkins M.J."/>
            <person name="Williams K.H."/>
            <person name="Banfield J.F."/>
        </authorList>
    </citation>
    <scope>NUCLEOTIDE SEQUENCE [LARGE SCALE GENOMIC DNA]</scope>
</reference>
<evidence type="ECO:0000313" key="1">
    <source>
        <dbReference type="EMBL" id="KKU20748.1"/>
    </source>
</evidence>
<organism evidence="1 2">
    <name type="scientific">Candidatus Nomurabacteria bacterium GW2011_GWA1_46_11</name>
    <dbReference type="NCBI Taxonomy" id="1618732"/>
    <lineage>
        <taxon>Bacteria</taxon>
        <taxon>Candidatus Nomuraibacteriota</taxon>
    </lineage>
</organism>